<dbReference type="AlphaFoldDB" id="A0A6A7CDA4"/>
<name>A0A6A7CDA4_9PEZI</name>
<dbReference type="PANTHER" id="PTHR21310:SF13">
    <property type="entry name" value="AMINOGLYCOSIDE PHOSPHOTRANSFERASE DOMAIN-CONTAINING PROTEIN"/>
    <property type="match status" value="1"/>
</dbReference>
<sequence>KSYGLQWVENLFELRPRWTVNLDIVAIKSEAKKALYSECSQVSSYAQGSFHRHFENFSGNKTYLMRVSLPVDPYWKRGSEVATLTWVEKNTTMPAPHVVAYSSDRKNAVWFEWMLMTQLPGVNQSKKWRNISFELRYCITELVVKH</sequence>
<evidence type="ECO:0000313" key="1">
    <source>
        <dbReference type="EMBL" id="KAF2864368.1"/>
    </source>
</evidence>
<dbReference type="InterPro" id="IPR051678">
    <property type="entry name" value="AGP_Transferase"/>
</dbReference>
<feature type="non-terminal residue" evidence="1">
    <location>
        <position position="1"/>
    </location>
</feature>
<feature type="non-terminal residue" evidence="1">
    <location>
        <position position="146"/>
    </location>
</feature>
<dbReference type="PANTHER" id="PTHR21310">
    <property type="entry name" value="AMINOGLYCOSIDE PHOSPHOTRANSFERASE-RELATED-RELATED"/>
    <property type="match status" value="1"/>
</dbReference>
<dbReference type="Proteomes" id="UP000799421">
    <property type="component" value="Unassembled WGS sequence"/>
</dbReference>
<keyword evidence="2" id="KW-1185">Reference proteome</keyword>
<protein>
    <submittedName>
        <fullName evidence="1">Uncharacterized protein</fullName>
    </submittedName>
</protein>
<gene>
    <name evidence="1" type="ORF">K470DRAFT_199820</name>
</gene>
<accession>A0A6A7CDA4</accession>
<dbReference type="EMBL" id="MU005957">
    <property type="protein sequence ID" value="KAF2864368.1"/>
    <property type="molecule type" value="Genomic_DNA"/>
</dbReference>
<organism evidence="1 2">
    <name type="scientific">Piedraia hortae CBS 480.64</name>
    <dbReference type="NCBI Taxonomy" id="1314780"/>
    <lineage>
        <taxon>Eukaryota</taxon>
        <taxon>Fungi</taxon>
        <taxon>Dikarya</taxon>
        <taxon>Ascomycota</taxon>
        <taxon>Pezizomycotina</taxon>
        <taxon>Dothideomycetes</taxon>
        <taxon>Dothideomycetidae</taxon>
        <taxon>Capnodiales</taxon>
        <taxon>Piedraiaceae</taxon>
        <taxon>Piedraia</taxon>
    </lineage>
</organism>
<proteinExistence type="predicted"/>
<evidence type="ECO:0000313" key="2">
    <source>
        <dbReference type="Proteomes" id="UP000799421"/>
    </source>
</evidence>
<dbReference type="OrthoDB" id="2906425at2759"/>
<reference evidence="1" key="1">
    <citation type="journal article" date="2020" name="Stud. Mycol.">
        <title>101 Dothideomycetes genomes: a test case for predicting lifestyles and emergence of pathogens.</title>
        <authorList>
            <person name="Haridas S."/>
            <person name="Albert R."/>
            <person name="Binder M."/>
            <person name="Bloem J."/>
            <person name="Labutti K."/>
            <person name="Salamov A."/>
            <person name="Andreopoulos B."/>
            <person name="Baker S."/>
            <person name="Barry K."/>
            <person name="Bills G."/>
            <person name="Bluhm B."/>
            <person name="Cannon C."/>
            <person name="Castanera R."/>
            <person name="Culley D."/>
            <person name="Daum C."/>
            <person name="Ezra D."/>
            <person name="Gonzalez J."/>
            <person name="Henrissat B."/>
            <person name="Kuo A."/>
            <person name="Liang C."/>
            <person name="Lipzen A."/>
            <person name="Lutzoni F."/>
            <person name="Magnuson J."/>
            <person name="Mondo S."/>
            <person name="Nolan M."/>
            <person name="Ohm R."/>
            <person name="Pangilinan J."/>
            <person name="Park H.-J."/>
            <person name="Ramirez L."/>
            <person name="Alfaro M."/>
            <person name="Sun H."/>
            <person name="Tritt A."/>
            <person name="Yoshinaga Y."/>
            <person name="Zwiers L.-H."/>
            <person name="Turgeon B."/>
            <person name="Goodwin S."/>
            <person name="Spatafora J."/>
            <person name="Crous P."/>
            <person name="Grigoriev I."/>
        </authorList>
    </citation>
    <scope>NUCLEOTIDE SEQUENCE</scope>
    <source>
        <strain evidence="1">CBS 480.64</strain>
    </source>
</reference>